<evidence type="ECO:0000313" key="10">
    <source>
        <dbReference type="Proteomes" id="UP001596548"/>
    </source>
</evidence>
<dbReference type="EMBL" id="JBHTBJ010000033">
    <property type="protein sequence ID" value="MFC7278482.1"/>
    <property type="molecule type" value="Genomic_DNA"/>
</dbReference>
<feature type="domain" description="Methyl-accepting transducer" evidence="7">
    <location>
        <begin position="268"/>
        <end position="514"/>
    </location>
</feature>
<evidence type="ECO:0000259" key="7">
    <source>
        <dbReference type="PROSITE" id="PS50111"/>
    </source>
</evidence>
<keyword evidence="2 6" id="KW-1133">Transmembrane helix</keyword>
<reference evidence="10" key="1">
    <citation type="journal article" date="2019" name="Int. J. Syst. Evol. Microbiol.">
        <title>The Global Catalogue of Microorganisms (GCM) 10K type strain sequencing project: providing services to taxonomists for standard genome sequencing and annotation.</title>
        <authorList>
            <consortium name="The Broad Institute Genomics Platform"/>
            <consortium name="The Broad Institute Genome Sequencing Center for Infectious Disease"/>
            <person name="Wu L."/>
            <person name="Ma J."/>
        </authorList>
    </citation>
    <scope>NUCLEOTIDE SEQUENCE [LARGE SCALE GENOMIC DNA]</scope>
    <source>
        <strain evidence="10">XZYJT-10</strain>
    </source>
</reference>
<proteinExistence type="inferred from homology"/>
<sequence length="526" mass="54005">MKRLASAFLDRPVAVKLSALVAVSVLALLTCLVVSSRTSAQATRTADNLKRLNLAGTYVMQLNRLASELKANGLEAIARPHPADQKAALGGAVQESRALLDQLAAADLPSAQTASVAELRTVYEEYIDVVTRYVTGAQNDLTTARLGWAQIGVDNYLVSAVLRNERAEFAGVVAAAESAAAAERATANRVMWATVGVAALVVVALAWIVVVSITRPLVRVRHALRAVAGGDLTASADVTARDEVGQMARDLDTALAEMRGVVGSVTESATAVAAAAEELSSNSAVMADAVQESARQSEQVAQDAGTVSESVQAVAAGAEEMGASIGEIAHNAAEAARVAERAVSIAEHTNAQVGKLGASSEEIATVVKVITQIAAQTNLLALNATIEAARAGESGKGFAVVAGEVKDLAMETAKATEDISRRVETIQADTAGAVQAIGEISSVITRISDFQTTIASAVEEQTATTAEMNRGVAAAATGVGGIAATVDGLAETSRVTNQGVSQSKDAVAELSAMANRLQALVGQFRV</sequence>
<dbReference type="SMART" id="SM00283">
    <property type="entry name" value="MA"/>
    <property type="match status" value="1"/>
</dbReference>
<evidence type="ECO:0000313" key="9">
    <source>
        <dbReference type="EMBL" id="MFC7278482.1"/>
    </source>
</evidence>
<evidence type="ECO:0000256" key="2">
    <source>
        <dbReference type="ARBA" id="ARBA00022989"/>
    </source>
</evidence>
<dbReference type="RefSeq" id="WP_378975364.1">
    <property type="nucleotide sequence ID" value="NZ_JBHTBJ010000033.1"/>
</dbReference>
<dbReference type="SUPFAM" id="SSF58104">
    <property type="entry name" value="Methyl-accepting chemotaxis protein (MCP) signaling domain"/>
    <property type="match status" value="1"/>
</dbReference>
<dbReference type="SMART" id="SM00304">
    <property type="entry name" value="HAMP"/>
    <property type="match status" value="1"/>
</dbReference>
<accession>A0ABW2HZG9</accession>
<keyword evidence="10" id="KW-1185">Reference proteome</keyword>
<dbReference type="InterPro" id="IPR004090">
    <property type="entry name" value="Chemotax_Me-accpt_rcpt"/>
</dbReference>
<evidence type="ECO:0000256" key="6">
    <source>
        <dbReference type="SAM" id="Phobius"/>
    </source>
</evidence>
<evidence type="ECO:0000259" key="8">
    <source>
        <dbReference type="PROSITE" id="PS50885"/>
    </source>
</evidence>
<keyword evidence="6" id="KW-0472">Membrane</keyword>
<evidence type="ECO:0000256" key="1">
    <source>
        <dbReference type="ARBA" id="ARBA00022692"/>
    </source>
</evidence>
<dbReference type="Gene3D" id="1.10.287.950">
    <property type="entry name" value="Methyl-accepting chemotaxis protein"/>
    <property type="match status" value="1"/>
</dbReference>
<dbReference type="InterPro" id="IPR003660">
    <property type="entry name" value="HAMP_dom"/>
</dbReference>
<feature type="transmembrane region" description="Helical" evidence="6">
    <location>
        <begin position="190"/>
        <end position="213"/>
    </location>
</feature>
<comment type="caution">
    <text evidence="9">The sequence shown here is derived from an EMBL/GenBank/DDBJ whole genome shotgun (WGS) entry which is preliminary data.</text>
</comment>
<name>A0ABW2HZG9_9ACTN</name>
<gene>
    <name evidence="9" type="ORF">ACFQS1_31260</name>
</gene>
<dbReference type="PROSITE" id="PS50111">
    <property type="entry name" value="CHEMOTAXIS_TRANSDUC_2"/>
    <property type="match status" value="1"/>
</dbReference>
<dbReference type="Pfam" id="PF00015">
    <property type="entry name" value="MCPsignal"/>
    <property type="match status" value="1"/>
</dbReference>
<evidence type="ECO:0000256" key="4">
    <source>
        <dbReference type="ARBA" id="ARBA00029447"/>
    </source>
</evidence>
<dbReference type="Pfam" id="PF00672">
    <property type="entry name" value="HAMP"/>
    <property type="match status" value="1"/>
</dbReference>
<dbReference type="PROSITE" id="PS50885">
    <property type="entry name" value="HAMP"/>
    <property type="match status" value="1"/>
</dbReference>
<keyword evidence="1 6" id="KW-0812">Transmembrane</keyword>
<protein>
    <submittedName>
        <fullName evidence="9">Methyl-accepting chemotaxis protein</fullName>
    </submittedName>
</protein>
<comment type="similarity">
    <text evidence="4">Belongs to the methyl-accepting chemotaxis (MCP) protein family.</text>
</comment>
<feature type="domain" description="HAMP" evidence="8">
    <location>
        <begin position="211"/>
        <end position="263"/>
    </location>
</feature>
<organism evidence="9 10">
    <name type="scientific">Paractinoplanes rhizophilus</name>
    <dbReference type="NCBI Taxonomy" id="1416877"/>
    <lineage>
        <taxon>Bacteria</taxon>
        <taxon>Bacillati</taxon>
        <taxon>Actinomycetota</taxon>
        <taxon>Actinomycetes</taxon>
        <taxon>Micromonosporales</taxon>
        <taxon>Micromonosporaceae</taxon>
        <taxon>Paractinoplanes</taxon>
    </lineage>
</organism>
<evidence type="ECO:0000256" key="3">
    <source>
        <dbReference type="ARBA" id="ARBA00023224"/>
    </source>
</evidence>
<dbReference type="Proteomes" id="UP001596548">
    <property type="component" value="Unassembled WGS sequence"/>
</dbReference>
<dbReference type="InterPro" id="IPR004089">
    <property type="entry name" value="MCPsignal_dom"/>
</dbReference>
<dbReference type="PRINTS" id="PR00260">
    <property type="entry name" value="CHEMTRNSDUCR"/>
</dbReference>
<dbReference type="PANTHER" id="PTHR32089">
    <property type="entry name" value="METHYL-ACCEPTING CHEMOTAXIS PROTEIN MCPB"/>
    <property type="match status" value="1"/>
</dbReference>
<evidence type="ECO:0000256" key="5">
    <source>
        <dbReference type="PROSITE-ProRule" id="PRU00284"/>
    </source>
</evidence>
<dbReference type="PANTHER" id="PTHR32089:SF112">
    <property type="entry name" value="LYSOZYME-LIKE PROTEIN-RELATED"/>
    <property type="match status" value="1"/>
</dbReference>
<dbReference type="CDD" id="cd06225">
    <property type="entry name" value="HAMP"/>
    <property type="match status" value="1"/>
</dbReference>
<keyword evidence="3 5" id="KW-0807">Transducer</keyword>